<organism evidence="1 2">
    <name type="scientific">Wolfiporia cocos (strain MD-104)</name>
    <name type="common">Brown rot fungus</name>
    <dbReference type="NCBI Taxonomy" id="742152"/>
    <lineage>
        <taxon>Eukaryota</taxon>
        <taxon>Fungi</taxon>
        <taxon>Dikarya</taxon>
        <taxon>Basidiomycota</taxon>
        <taxon>Agaricomycotina</taxon>
        <taxon>Agaricomycetes</taxon>
        <taxon>Polyporales</taxon>
        <taxon>Phaeolaceae</taxon>
        <taxon>Wolfiporia</taxon>
    </lineage>
</organism>
<dbReference type="Proteomes" id="UP000218811">
    <property type="component" value="Unassembled WGS sequence"/>
</dbReference>
<dbReference type="EMBL" id="KB468124">
    <property type="protein sequence ID" value="PCH42712.1"/>
    <property type="molecule type" value="Genomic_DNA"/>
</dbReference>
<dbReference type="OMA" id="IAHEATG"/>
<keyword evidence="2" id="KW-1185">Reference proteome</keyword>
<name>A0A2H3JKJ4_WOLCO</name>
<evidence type="ECO:0000313" key="1">
    <source>
        <dbReference type="EMBL" id="PCH42712.1"/>
    </source>
</evidence>
<evidence type="ECO:0000313" key="2">
    <source>
        <dbReference type="Proteomes" id="UP000218811"/>
    </source>
</evidence>
<dbReference type="OrthoDB" id="2266637at2759"/>
<protein>
    <recommendedName>
        <fullName evidence="3">Tc1-like transposase DDE domain-containing protein</fullName>
    </recommendedName>
</protein>
<accession>A0A2H3JKJ4</accession>
<reference evidence="1 2" key="1">
    <citation type="journal article" date="2012" name="Science">
        <title>The Paleozoic origin of enzymatic lignin decomposition reconstructed from 31 fungal genomes.</title>
        <authorList>
            <person name="Floudas D."/>
            <person name="Binder M."/>
            <person name="Riley R."/>
            <person name="Barry K."/>
            <person name="Blanchette R.A."/>
            <person name="Henrissat B."/>
            <person name="Martinez A.T."/>
            <person name="Otillar R."/>
            <person name="Spatafora J.W."/>
            <person name="Yadav J.S."/>
            <person name="Aerts A."/>
            <person name="Benoit I."/>
            <person name="Boyd A."/>
            <person name="Carlson A."/>
            <person name="Copeland A."/>
            <person name="Coutinho P.M."/>
            <person name="de Vries R.P."/>
            <person name="Ferreira P."/>
            <person name="Findley K."/>
            <person name="Foster B."/>
            <person name="Gaskell J."/>
            <person name="Glotzer D."/>
            <person name="Gorecki P."/>
            <person name="Heitman J."/>
            <person name="Hesse C."/>
            <person name="Hori C."/>
            <person name="Igarashi K."/>
            <person name="Jurgens J.A."/>
            <person name="Kallen N."/>
            <person name="Kersten P."/>
            <person name="Kohler A."/>
            <person name="Kuees U."/>
            <person name="Kumar T.K.A."/>
            <person name="Kuo A."/>
            <person name="LaButti K."/>
            <person name="Larrondo L.F."/>
            <person name="Lindquist E."/>
            <person name="Ling A."/>
            <person name="Lombard V."/>
            <person name="Lucas S."/>
            <person name="Lundell T."/>
            <person name="Martin R."/>
            <person name="McLaughlin D.J."/>
            <person name="Morgenstern I."/>
            <person name="Morin E."/>
            <person name="Murat C."/>
            <person name="Nagy L.G."/>
            <person name="Nolan M."/>
            <person name="Ohm R.A."/>
            <person name="Patyshakuliyeva A."/>
            <person name="Rokas A."/>
            <person name="Ruiz-Duenas F.J."/>
            <person name="Sabat G."/>
            <person name="Salamov A."/>
            <person name="Samejima M."/>
            <person name="Schmutz J."/>
            <person name="Slot J.C."/>
            <person name="St John F."/>
            <person name="Stenlid J."/>
            <person name="Sun H."/>
            <person name="Sun S."/>
            <person name="Syed K."/>
            <person name="Tsang A."/>
            <person name="Wiebenga A."/>
            <person name="Young D."/>
            <person name="Pisabarro A."/>
            <person name="Eastwood D.C."/>
            <person name="Martin F."/>
            <person name="Cullen D."/>
            <person name="Grigoriev I.V."/>
            <person name="Hibbett D.S."/>
        </authorList>
    </citation>
    <scope>NUCLEOTIDE SEQUENCE [LARGE SCALE GENOMIC DNA]</scope>
    <source>
        <strain evidence="1 2">MD-104</strain>
    </source>
</reference>
<sequence length="164" mass="18998">VQDDICKIIGISSSSLYHWQHIFEDFGRAVKPPSLLCGRIRIITHTVMDSIHLLYQNHPDTYLNKLLFWLAVHHEIAAEKDEEEWTVWHDEICNHFLGTGAEFVFIDETSKNDHTYYCRYGYALRGETPQLIDVFVCGQCYSLVTRLTLDRYIAAKVIPGSFDS</sequence>
<dbReference type="STRING" id="742152.A0A2H3JKJ4"/>
<feature type="non-terminal residue" evidence="1">
    <location>
        <position position="1"/>
    </location>
</feature>
<proteinExistence type="predicted"/>
<gene>
    <name evidence="1" type="ORF">WOLCODRAFT_72066</name>
</gene>
<dbReference type="AlphaFoldDB" id="A0A2H3JKJ4"/>
<evidence type="ECO:0008006" key="3">
    <source>
        <dbReference type="Google" id="ProtNLM"/>
    </source>
</evidence>